<evidence type="ECO:0000313" key="3">
    <source>
        <dbReference type="Ensembl" id="ENSHCOP00000027242.1"/>
    </source>
</evidence>
<dbReference type="PANTHER" id="PTHR16027:SF6">
    <property type="entry name" value="DILUTE DOMAIN-CONTAINING PROTEIN"/>
    <property type="match status" value="1"/>
</dbReference>
<dbReference type="AlphaFoldDB" id="A0A3Q3E8V0"/>
<evidence type="ECO:0000256" key="1">
    <source>
        <dbReference type="SAM" id="Coils"/>
    </source>
</evidence>
<reference evidence="3" key="1">
    <citation type="submission" date="2025-08" db="UniProtKB">
        <authorList>
            <consortium name="Ensembl"/>
        </authorList>
    </citation>
    <scope>IDENTIFICATION</scope>
</reference>
<dbReference type="PROSITE" id="PS51126">
    <property type="entry name" value="DILUTE"/>
    <property type="match status" value="1"/>
</dbReference>
<sequence length="455" mass="52001">RRVRELERDKQFLQQQLDEKETNEEEAKACSQHFYRQVLHCSILSVNSIFTDYSCSFQAQQRKTYLETNSSAKAVSIPRKEREYQGMLEYKEGEESRLVKSLVLDQKARGVAVSFLPGLPAYIIFMCLRYADRVNDDQRASTLLNSVLCSIKGVIKKRGKDFAVLSFWLSNTSRLIHCLKQYSGDETFKTYNTAKQNEHCLTNFELTEYQNVFADLAIHIYRQLIKSMEDTLQPLIVSSMLEHETIQGVLGSKPTGLRKKSSGSPEEDAVTVEVLLQQLGLWHTTMMQHGMDSGLIKQVVRQQFYIICAVTLNHLLLRKDMCSWSKGLQIRYNVWQLEEWLAEREMADCGAKEMLEPLVQAAQLLQVKKKTEADAQAICNMCTGLTTAQIVKVLTLYTPCSFMVLKLLTYREESSTLMMDAKKIFSVTLSFSPSSVALETIQIPASLNLDFLNRI</sequence>
<dbReference type="PANTHER" id="PTHR16027">
    <property type="entry name" value="DILUTE DOMAIN-CONTAINING PROTEIN YPR089W"/>
    <property type="match status" value="1"/>
</dbReference>
<feature type="domain" description="Dilute" evidence="2">
    <location>
        <begin position="145"/>
        <end position="434"/>
    </location>
</feature>
<feature type="coiled-coil region" evidence="1">
    <location>
        <begin position="3"/>
        <end position="30"/>
    </location>
</feature>
<protein>
    <recommendedName>
        <fullName evidence="2">Dilute domain-containing protein</fullName>
    </recommendedName>
</protein>
<dbReference type="CDD" id="cd15470">
    <property type="entry name" value="Myo5_CBD"/>
    <property type="match status" value="1"/>
</dbReference>
<keyword evidence="1" id="KW-0175">Coiled coil</keyword>
<evidence type="ECO:0000259" key="2">
    <source>
        <dbReference type="PROSITE" id="PS51126"/>
    </source>
</evidence>
<keyword evidence="4" id="KW-1185">Reference proteome</keyword>
<accession>A0A3Q3E8V0</accession>
<dbReference type="Pfam" id="PF01843">
    <property type="entry name" value="DIL"/>
    <property type="match status" value="1"/>
</dbReference>
<dbReference type="GeneTree" id="ENSGT00940000155347"/>
<dbReference type="SMART" id="SM01132">
    <property type="entry name" value="DIL"/>
    <property type="match status" value="1"/>
</dbReference>
<dbReference type="Proteomes" id="UP000264820">
    <property type="component" value="Unplaced"/>
</dbReference>
<name>A0A3Q3E8V0_HIPCM</name>
<proteinExistence type="predicted"/>
<reference evidence="3" key="2">
    <citation type="submission" date="2025-09" db="UniProtKB">
        <authorList>
            <consortium name="Ensembl"/>
        </authorList>
    </citation>
    <scope>IDENTIFICATION</scope>
</reference>
<evidence type="ECO:0000313" key="4">
    <source>
        <dbReference type="Proteomes" id="UP000264820"/>
    </source>
</evidence>
<dbReference type="InterPro" id="IPR002710">
    <property type="entry name" value="Dilute_dom"/>
</dbReference>
<dbReference type="GO" id="GO:0051020">
    <property type="term" value="F:GTPase binding"/>
    <property type="evidence" value="ECO:0007669"/>
    <property type="project" value="TreeGrafter"/>
</dbReference>
<organism evidence="3 4">
    <name type="scientific">Hippocampus comes</name>
    <name type="common">Tiger tail seahorse</name>
    <dbReference type="NCBI Taxonomy" id="109280"/>
    <lineage>
        <taxon>Eukaryota</taxon>
        <taxon>Metazoa</taxon>
        <taxon>Chordata</taxon>
        <taxon>Craniata</taxon>
        <taxon>Vertebrata</taxon>
        <taxon>Euteleostomi</taxon>
        <taxon>Actinopterygii</taxon>
        <taxon>Neopterygii</taxon>
        <taxon>Teleostei</taxon>
        <taxon>Neoteleostei</taxon>
        <taxon>Acanthomorphata</taxon>
        <taxon>Syngnathiaria</taxon>
        <taxon>Syngnathiformes</taxon>
        <taxon>Syngnathoidei</taxon>
        <taxon>Syngnathidae</taxon>
        <taxon>Hippocampus</taxon>
    </lineage>
</organism>
<dbReference type="Ensembl" id="ENSHCOT00000028019.1">
    <property type="protein sequence ID" value="ENSHCOP00000027242.1"/>
    <property type="gene ID" value="ENSHCOG00000018932.1"/>
</dbReference>
<dbReference type="InterPro" id="IPR052072">
    <property type="entry name" value="Vascular_dev_regulator"/>
</dbReference>